<protein>
    <submittedName>
        <fullName evidence="4">Bifunctional phosphoglucose/phosphomannose isomerase</fullName>
    </submittedName>
</protein>
<sequence length="304" mass="32868">MGGSSLAGRIIAGAFEDKFTFPITVHNDYNLPAWADSNTLLIANSYSGNTEETISSITIAQDKGIEILGIATGGIMGDMIAQKQIKGVVLRPSTNPPKFPKSALGVSLGALLGVVSKSGLVQFSAGDFEKMVGEIDGIRTSWLPESPKAGNTAKSTAEWLRGAVPVLFASRPVLGGLHAGRNVINEIGRTFSAFFDLPELNHHLVEALSYPKEAKSLMKYLLFTSTLAPDRVKVRYGVTERLFIDQGLNIKRIELKGTSSLSQSIELAHFCGWVAYYLSLLNNEDPGPEPWIIKLKEALSQPVH</sequence>
<proteinExistence type="inferred from homology"/>
<dbReference type="GO" id="GO:0004347">
    <property type="term" value="F:glucose-6-phosphate isomerase activity"/>
    <property type="evidence" value="ECO:0007669"/>
    <property type="project" value="InterPro"/>
</dbReference>
<dbReference type="InterPro" id="IPR046348">
    <property type="entry name" value="SIS_dom_sf"/>
</dbReference>
<name>A0A0G1MNU3_9BACT</name>
<dbReference type="PROSITE" id="PS51464">
    <property type="entry name" value="SIS"/>
    <property type="match status" value="1"/>
</dbReference>
<dbReference type="GO" id="GO:0004476">
    <property type="term" value="F:mannose-6-phosphate isomerase activity"/>
    <property type="evidence" value="ECO:0007669"/>
    <property type="project" value="InterPro"/>
</dbReference>
<gene>
    <name evidence="4" type="ORF">UX13_C0028G0004</name>
</gene>
<dbReference type="EMBL" id="LCLA01000028">
    <property type="protein sequence ID" value="KKU09854.1"/>
    <property type="molecule type" value="Genomic_DNA"/>
</dbReference>
<evidence type="ECO:0000256" key="2">
    <source>
        <dbReference type="ARBA" id="ARBA00023235"/>
    </source>
</evidence>
<dbReference type="AlphaFoldDB" id="A0A0G1MNU3"/>
<dbReference type="InterPro" id="IPR001347">
    <property type="entry name" value="SIS_dom"/>
</dbReference>
<dbReference type="GO" id="GO:0097367">
    <property type="term" value="F:carbohydrate derivative binding"/>
    <property type="evidence" value="ECO:0007669"/>
    <property type="project" value="InterPro"/>
</dbReference>
<dbReference type="Pfam" id="PF10432">
    <property type="entry name" value="bact-PGI_C"/>
    <property type="match status" value="1"/>
</dbReference>
<evidence type="ECO:0000313" key="4">
    <source>
        <dbReference type="EMBL" id="KKU09854.1"/>
    </source>
</evidence>
<dbReference type="Proteomes" id="UP000034329">
    <property type="component" value="Unassembled WGS sequence"/>
</dbReference>
<dbReference type="InterPro" id="IPR019490">
    <property type="entry name" value="Glu6P/Mann6P_isomerase_C"/>
</dbReference>
<feature type="domain" description="SIS" evidence="3">
    <location>
        <begin position="1"/>
        <end position="120"/>
    </location>
</feature>
<dbReference type="Gene3D" id="3.40.50.10490">
    <property type="entry name" value="Glucose-6-phosphate isomerase like protein, domain 1"/>
    <property type="match status" value="2"/>
</dbReference>
<dbReference type="GO" id="GO:1901135">
    <property type="term" value="P:carbohydrate derivative metabolic process"/>
    <property type="evidence" value="ECO:0007669"/>
    <property type="project" value="InterPro"/>
</dbReference>
<dbReference type="GO" id="GO:0005975">
    <property type="term" value="P:carbohydrate metabolic process"/>
    <property type="evidence" value="ECO:0007669"/>
    <property type="project" value="InterPro"/>
</dbReference>
<evidence type="ECO:0000259" key="3">
    <source>
        <dbReference type="PROSITE" id="PS51464"/>
    </source>
</evidence>
<reference evidence="4 5" key="1">
    <citation type="journal article" date="2015" name="Nature">
        <title>rRNA introns, odd ribosomes, and small enigmatic genomes across a large radiation of phyla.</title>
        <authorList>
            <person name="Brown C.T."/>
            <person name="Hug L.A."/>
            <person name="Thomas B.C."/>
            <person name="Sharon I."/>
            <person name="Castelle C.J."/>
            <person name="Singh A."/>
            <person name="Wilkins M.J."/>
            <person name="Williams K.H."/>
            <person name="Banfield J.F."/>
        </authorList>
    </citation>
    <scope>NUCLEOTIDE SEQUENCE [LARGE SCALE GENOMIC DNA]</scope>
</reference>
<keyword evidence="2 4" id="KW-0413">Isomerase</keyword>
<comment type="caution">
    <text evidence="4">The sequence shown here is derived from an EMBL/GenBank/DDBJ whole genome shotgun (WGS) entry which is preliminary data.</text>
</comment>
<evidence type="ECO:0000313" key="5">
    <source>
        <dbReference type="Proteomes" id="UP000034329"/>
    </source>
</evidence>
<accession>A0A0G1MNU3</accession>
<evidence type="ECO:0000256" key="1">
    <source>
        <dbReference type="ARBA" id="ARBA00010523"/>
    </source>
</evidence>
<organism evidence="4 5">
    <name type="scientific">Candidatus Woesebacteria bacterium GW2011_GWB1_45_5</name>
    <dbReference type="NCBI Taxonomy" id="1618581"/>
    <lineage>
        <taxon>Bacteria</taxon>
        <taxon>Candidatus Woeseibacteriota</taxon>
    </lineage>
</organism>
<dbReference type="SUPFAM" id="SSF53697">
    <property type="entry name" value="SIS domain"/>
    <property type="match status" value="1"/>
</dbReference>
<comment type="similarity">
    <text evidence="1">Belongs to the PGI/PMI family.</text>
</comment>